<proteinExistence type="predicted"/>
<reference evidence="2" key="1">
    <citation type="submission" date="2016-01" db="EMBL/GenBank/DDBJ databases">
        <title>Reference transcriptome for the parasite Schistocephalus solidus: insights into the molecular evolution of parasitism.</title>
        <authorList>
            <person name="Hebert F.O."/>
            <person name="Grambauer S."/>
            <person name="Barber I."/>
            <person name="Landry C.R."/>
            <person name="Aubin-Horth N."/>
        </authorList>
    </citation>
    <scope>NUCLEOTIDE SEQUENCE</scope>
</reference>
<sequence>MSDLEDLLQQVRRNFIASDDSTTCEILCESFDALCAEDSSSNSGSENFASNGSKRRKSPEIPPPRVLEFNRWAWALEQKRRYSADQHSTSQSQVSPNVEGQSSHTYLSLSSVITCYSKVTVCLSFARLLRIFTSCIICYSPTHLDDGQSVPTLS</sequence>
<feature type="non-terminal residue" evidence="2">
    <location>
        <position position="154"/>
    </location>
</feature>
<evidence type="ECO:0000256" key="1">
    <source>
        <dbReference type="SAM" id="MobiDB-lite"/>
    </source>
</evidence>
<dbReference type="AlphaFoldDB" id="A0A0X3PU78"/>
<protein>
    <submittedName>
        <fullName evidence="2">Uncharacterized protein</fullName>
    </submittedName>
</protein>
<name>A0A0X3PU78_SCHSO</name>
<dbReference type="EMBL" id="GEEE01007764">
    <property type="protein sequence ID" value="JAP55461.1"/>
    <property type="molecule type" value="Transcribed_RNA"/>
</dbReference>
<organism evidence="2">
    <name type="scientific">Schistocephalus solidus</name>
    <name type="common">Tapeworm</name>
    <dbReference type="NCBI Taxonomy" id="70667"/>
    <lineage>
        <taxon>Eukaryota</taxon>
        <taxon>Metazoa</taxon>
        <taxon>Spiralia</taxon>
        <taxon>Lophotrochozoa</taxon>
        <taxon>Platyhelminthes</taxon>
        <taxon>Cestoda</taxon>
        <taxon>Eucestoda</taxon>
        <taxon>Diphyllobothriidea</taxon>
        <taxon>Diphyllobothriidae</taxon>
        <taxon>Schistocephalus</taxon>
    </lineage>
</organism>
<feature type="compositionally biased region" description="Low complexity" evidence="1">
    <location>
        <begin position="40"/>
        <end position="52"/>
    </location>
</feature>
<feature type="region of interest" description="Disordered" evidence="1">
    <location>
        <begin position="40"/>
        <end position="63"/>
    </location>
</feature>
<evidence type="ECO:0000313" key="2">
    <source>
        <dbReference type="EMBL" id="JAP55461.1"/>
    </source>
</evidence>
<gene>
    <name evidence="2" type="ORF">TR119434</name>
</gene>
<accession>A0A0X3PU78</accession>